<evidence type="ECO:0000256" key="3">
    <source>
        <dbReference type="ARBA" id="ARBA00022989"/>
    </source>
</evidence>
<dbReference type="Proteomes" id="UP000053236">
    <property type="component" value="Unassembled WGS sequence"/>
</dbReference>
<feature type="transmembrane region" description="Helical" evidence="5">
    <location>
        <begin position="295"/>
        <end position="318"/>
    </location>
</feature>
<dbReference type="EMBL" id="KI685450">
    <property type="protein sequence ID" value="ETK90722.1"/>
    <property type="molecule type" value="Genomic_DNA"/>
</dbReference>
<feature type="transmembrane region" description="Helical" evidence="5">
    <location>
        <begin position="388"/>
        <end position="408"/>
    </location>
</feature>
<dbReference type="GO" id="GO:0016020">
    <property type="term" value="C:membrane"/>
    <property type="evidence" value="ECO:0007669"/>
    <property type="project" value="UniProtKB-SubCell"/>
</dbReference>
<evidence type="ECO:0000259" key="6">
    <source>
        <dbReference type="Pfam" id="PF13906"/>
    </source>
</evidence>
<feature type="transmembrane region" description="Helical" evidence="5">
    <location>
        <begin position="65"/>
        <end position="84"/>
    </location>
</feature>
<keyword evidence="2 5" id="KW-0812">Transmembrane</keyword>
<dbReference type="EMBL" id="KI672009">
    <property type="protein sequence ID" value="ETL44132.1"/>
    <property type="molecule type" value="Genomic_DNA"/>
</dbReference>
<dbReference type="GO" id="GO:0015171">
    <property type="term" value="F:amino acid transmembrane transporter activity"/>
    <property type="evidence" value="ECO:0007669"/>
    <property type="project" value="TreeGrafter"/>
</dbReference>
<feature type="transmembrane region" description="Helical" evidence="5">
    <location>
        <begin position="414"/>
        <end position="433"/>
    </location>
</feature>
<accession>W2H682</accession>
<gene>
    <name evidence="7" type="ORF">L915_05572</name>
    <name evidence="8" type="ORF">L916_05513</name>
</gene>
<feature type="transmembrane region" description="Helical" evidence="5">
    <location>
        <begin position="532"/>
        <end position="550"/>
    </location>
</feature>
<dbReference type="Pfam" id="PF13520">
    <property type="entry name" value="AA_permease_2"/>
    <property type="match status" value="1"/>
</dbReference>
<feature type="transmembrane region" description="Helical" evidence="5">
    <location>
        <begin position="187"/>
        <end position="205"/>
    </location>
</feature>
<reference evidence="7" key="1">
    <citation type="submission" date="2013-11" db="EMBL/GenBank/DDBJ databases">
        <title>The Genome Sequence of Phytophthora parasitica CJ02B3.</title>
        <authorList>
            <consortium name="The Broad Institute Genomics Platform"/>
            <person name="Russ C."/>
            <person name="Tyler B."/>
            <person name="Panabieres F."/>
            <person name="Shan W."/>
            <person name="Tripathy S."/>
            <person name="Grunwald N."/>
            <person name="Machado M."/>
            <person name="Johnson C.S."/>
            <person name="Arredondo F."/>
            <person name="Hong C."/>
            <person name="Coffey M."/>
            <person name="Young S.K."/>
            <person name="Zeng Q."/>
            <person name="Gargeya S."/>
            <person name="Fitzgerald M."/>
            <person name="Abouelleil A."/>
            <person name="Alvarado L."/>
            <person name="Chapman S.B."/>
            <person name="Gainer-Dewar J."/>
            <person name="Goldberg J."/>
            <person name="Griggs A."/>
            <person name="Gujja S."/>
            <person name="Hansen M."/>
            <person name="Howarth C."/>
            <person name="Imamovic A."/>
            <person name="Ireland A."/>
            <person name="Larimer J."/>
            <person name="McCowan C."/>
            <person name="Murphy C."/>
            <person name="Pearson M."/>
            <person name="Poon T.W."/>
            <person name="Priest M."/>
            <person name="Roberts A."/>
            <person name="Saif S."/>
            <person name="Shea T."/>
            <person name="Sykes S."/>
            <person name="Wortman J."/>
            <person name="Nusbaum C."/>
            <person name="Birren B."/>
        </authorList>
    </citation>
    <scope>NUCLEOTIDE SEQUENCE [LARGE SCALE GENOMIC DNA]</scope>
    <source>
        <strain evidence="7">CJ02B3</strain>
    </source>
</reference>
<evidence type="ECO:0000256" key="1">
    <source>
        <dbReference type="ARBA" id="ARBA00004141"/>
    </source>
</evidence>
<proteinExistence type="predicted"/>
<name>W2H682_PHYNI</name>
<evidence type="ECO:0000313" key="9">
    <source>
        <dbReference type="Proteomes" id="UP000053864"/>
    </source>
</evidence>
<feature type="domain" description="Cationic amino acid transporter C-terminal" evidence="6">
    <location>
        <begin position="505"/>
        <end position="555"/>
    </location>
</feature>
<reference evidence="8 9" key="2">
    <citation type="submission" date="2013-11" db="EMBL/GenBank/DDBJ databases">
        <title>The Genome Sequence of Phytophthora parasitica CJ05E6.</title>
        <authorList>
            <consortium name="The Broad Institute Genomics Platform"/>
            <person name="Russ C."/>
            <person name="Tyler B."/>
            <person name="Panabieres F."/>
            <person name="Shan W."/>
            <person name="Tripathy S."/>
            <person name="Grunwald N."/>
            <person name="Machado M."/>
            <person name="Johnson C.S."/>
            <person name="Arredondo F."/>
            <person name="Hong C."/>
            <person name="Coffey M."/>
            <person name="Young S.K."/>
            <person name="Zeng Q."/>
            <person name="Gargeya S."/>
            <person name="Fitzgerald M."/>
            <person name="Abouelleil A."/>
            <person name="Alvarado L."/>
            <person name="Chapman S.B."/>
            <person name="Gainer-Dewar J."/>
            <person name="Goldberg J."/>
            <person name="Griggs A."/>
            <person name="Gujja S."/>
            <person name="Hansen M."/>
            <person name="Howarth C."/>
            <person name="Imamovic A."/>
            <person name="Ireland A."/>
            <person name="Larimer J."/>
            <person name="McCowan C."/>
            <person name="Murphy C."/>
            <person name="Pearson M."/>
            <person name="Poon T.W."/>
            <person name="Priest M."/>
            <person name="Roberts A."/>
            <person name="Saif S."/>
            <person name="Shea T."/>
            <person name="Sykes S."/>
            <person name="Wortman J."/>
            <person name="Nusbaum C."/>
            <person name="Birren B."/>
        </authorList>
    </citation>
    <scope>NUCLEOTIDE SEQUENCE [LARGE SCALE GENOMIC DNA]</scope>
    <source>
        <strain evidence="8 9">CJ05E6</strain>
    </source>
</reference>
<dbReference type="AlphaFoldDB" id="W2H682"/>
<feature type="transmembrane region" description="Helical" evidence="5">
    <location>
        <begin position="212"/>
        <end position="236"/>
    </location>
</feature>
<organism evidence="7">
    <name type="scientific">Phytophthora nicotianae</name>
    <name type="common">Potato buckeye rot agent</name>
    <name type="synonym">Phytophthora parasitica</name>
    <dbReference type="NCBI Taxonomy" id="4792"/>
    <lineage>
        <taxon>Eukaryota</taxon>
        <taxon>Sar</taxon>
        <taxon>Stramenopiles</taxon>
        <taxon>Oomycota</taxon>
        <taxon>Peronosporomycetes</taxon>
        <taxon>Peronosporales</taxon>
        <taxon>Peronosporaceae</taxon>
        <taxon>Phytophthora</taxon>
    </lineage>
</organism>
<protein>
    <recommendedName>
        <fullName evidence="6">Cationic amino acid transporter C-terminal domain-containing protein</fullName>
    </recommendedName>
</protein>
<feature type="transmembrane region" description="Helical" evidence="5">
    <location>
        <begin position="96"/>
        <end position="116"/>
    </location>
</feature>
<feature type="transmembrane region" description="Helical" evidence="5">
    <location>
        <begin position="445"/>
        <end position="463"/>
    </location>
</feature>
<dbReference type="InterPro" id="IPR002293">
    <property type="entry name" value="AA/rel_permease1"/>
</dbReference>
<comment type="subcellular location">
    <subcellularLocation>
        <location evidence="1">Membrane</location>
        <topology evidence="1">Multi-pass membrane protein</topology>
    </subcellularLocation>
</comment>
<dbReference type="VEuPathDB" id="FungiDB:PPTG_10307"/>
<dbReference type="Gene3D" id="1.20.1740.10">
    <property type="entry name" value="Amino acid/polyamine transporter I"/>
    <property type="match status" value="1"/>
</dbReference>
<feature type="transmembrane region" description="Helical" evidence="5">
    <location>
        <begin position="505"/>
        <end position="526"/>
    </location>
</feature>
<feature type="transmembrane region" description="Helical" evidence="5">
    <location>
        <begin position="128"/>
        <end position="148"/>
    </location>
</feature>
<dbReference type="InterPro" id="IPR029485">
    <property type="entry name" value="CAT_C"/>
</dbReference>
<feature type="transmembrane region" description="Helical" evidence="5">
    <location>
        <begin position="338"/>
        <end position="360"/>
    </location>
</feature>
<keyword evidence="4 5" id="KW-0472">Membrane</keyword>
<feature type="transmembrane region" description="Helical" evidence="5">
    <location>
        <begin position="256"/>
        <end position="274"/>
    </location>
</feature>
<sequence>ASEPPYSRSRHETQKLFQALNSNCSVKTLTMEHKPTFMENILRTKPLQVIKAEEAAEELPRQMNLFDLLCIGISASVGSGIFSTTGEIISGTAGPAAFVSWIIAGIVCSINALAYMEMVTQVPSSGSTYAYSFYALGELPAVVAAWLVSLEYGVSGSGVARSWATKVQEWLEEEHPTHSYQWMNEDYTNLLGAVLMALCVAVLLLGIRFSKWFINIFTTVKVFVVLFIIVAGFAYIDVDNLSPFVPDRQSVDGAMAFGAQGIITGASSAFFGYVGFDEVCCLAAEAKNPKKTMPLAVIGTVFGIMFLSSFASLALSGLVPYDKATSFGAGFDYAGQNWAAQIVRAGETCTMPLVVLVSFLAQPRLNYALSCDGLMPRIFAKVDENGNLFQNTLITGVLFTVVAFLVPFNTLWDVVSFGILLSFNMTNSSLLMIRMRRQSPSLAPKLIGLMVGSAWLAAFFYQIGYSNEGHVWCLVLGIIFLVVTIIACFAMYFKCPQDNPGADCFASPFVPFIPTISVLANFYLAAQINYTGIYASIAWLAASVVFYFSYGYKHSAGRSGWSSLLNLPRNSTLRSPMISTADKKQLQE</sequence>
<feature type="transmembrane region" description="Helical" evidence="5">
    <location>
        <begin position="469"/>
        <end position="493"/>
    </location>
</feature>
<keyword evidence="3 5" id="KW-1133">Transmembrane helix</keyword>
<dbReference type="PANTHER" id="PTHR43243:SF82">
    <property type="entry name" value="CATIONIC AMINO ACID TRANSPORTER C-TERMINAL DOMAIN-CONTAINING PROTEIN"/>
    <property type="match status" value="1"/>
</dbReference>
<evidence type="ECO:0000313" key="8">
    <source>
        <dbReference type="EMBL" id="ETL44132.1"/>
    </source>
</evidence>
<feature type="non-terminal residue" evidence="7">
    <location>
        <position position="1"/>
    </location>
</feature>
<dbReference type="Proteomes" id="UP000053864">
    <property type="component" value="Unassembled WGS sequence"/>
</dbReference>
<evidence type="ECO:0000256" key="2">
    <source>
        <dbReference type="ARBA" id="ARBA00022692"/>
    </source>
</evidence>
<dbReference type="Pfam" id="PF13906">
    <property type="entry name" value="AA_permease_C"/>
    <property type="match status" value="1"/>
</dbReference>
<evidence type="ECO:0000256" key="4">
    <source>
        <dbReference type="ARBA" id="ARBA00023136"/>
    </source>
</evidence>
<dbReference type="PANTHER" id="PTHR43243">
    <property type="entry name" value="INNER MEMBRANE TRANSPORTER YGJI-RELATED"/>
    <property type="match status" value="1"/>
</dbReference>
<evidence type="ECO:0000256" key="5">
    <source>
        <dbReference type="SAM" id="Phobius"/>
    </source>
</evidence>
<evidence type="ECO:0000313" key="7">
    <source>
        <dbReference type="EMBL" id="ETK90722.1"/>
    </source>
</evidence>